<evidence type="ECO:0000313" key="3">
    <source>
        <dbReference type="Proteomes" id="UP001152759"/>
    </source>
</evidence>
<protein>
    <submittedName>
        <fullName evidence="2">Uncharacterized protein</fullName>
    </submittedName>
</protein>
<accession>A0A9P0ANH8</accession>
<sequence length="171" mass="19391">MESTTENVRFYVVVNVGNNVKFYILFNVGIVIWAQSPAFFFLVSRNCFRLNVVFSIGRRACVVCQNQGHQVHLTLNCRVNVFVTKNIFLPSGCRSCPALLNEDGFIRPESLSQPQYLGDFIFRTGKIEPTSSFMSKIQTNLPHHTFWPGSNIKIYSVKESNGSPIRNNCGF</sequence>
<feature type="transmembrane region" description="Helical" evidence="1">
    <location>
        <begin position="20"/>
        <end position="43"/>
    </location>
</feature>
<gene>
    <name evidence="2" type="ORF">BEMITA_LOCUS13838</name>
</gene>
<dbReference type="EMBL" id="OU963870">
    <property type="protein sequence ID" value="CAH0395683.1"/>
    <property type="molecule type" value="Genomic_DNA"/>
</dbReference>
<dbReference type="Proteomes" id="UP001152759">
    <property type="component" value="Chromosome 9"/>
</dbReference>
<organism evidence="2 3">
    <name type="scientific">Bemisia tabaci</name>
    <name type="common">Sweetpotato whitefly</name>
    <name type="synonym">Aleurodes tabaci</name>
    <dbReference type="NCBI Taxonomy" id="7038"/>
    <lineage>
        <taxon>Eukaryota</taxon>
        <taxon>Metazoa</taxon>
        <taxon>Ecdysozoa</taxon>
        <taxon>Arthropoda</taxon>
        <taxon>Hexapoda</taxon>
        <taxon>Insecta</taxon>
        <taxon>Pterygota</taxon>
        <taxon>Neoptera</taxon>
        <taxon>Paraneoptera</taxon>
        <taxon>Hemiptera</taxon>
        <taxon>Sternorrhyncha</taxon>
        <taxon>Aleyrodoidea</taxon>
        <taxon>Aleyrodidae</taxon>
        <taxon>Aleyrodinae</taxon>
        <taxon>Bemisia</taxon>
    </lineage>
</organism>
<evidence type="ECO:0000256" key="1">
    <source>
        <dbReference type="SAM" id="Phobius"/>
    </source>
</evidence>
<keyword evidence="1" id="KW-0472">Membrane</keyword>
<evidence type="ECO:0000313" key="2">
    <source>
        <dbReference type="EMBL" id="CAH0395683.1"/>
    </source>
</evidence>
<keyword evidence="1" id="KW-0812">Transmembrane</keyword>
<keyword evidence="1" id="KW-1133">Transmembrane helix</keyword>
<reference evidence="2" key="1">
    <citation type="submission" date="2021-12" db="EMBL/GenBank/DDBJ databases">
        <authorList>
            <person name="King R."/>
        </authorList>
    </citation>
    <scope>NUCLEOTIDE SEQUENCE</scope>
</reference>
<keyword evidence="3" id="KW-1185">Reference proteome</keyword>
<dbReference type="AlphaFoldDB" id="A0A9P0ANH8"/>
<name>A0A9P0ANH8_BEMTA</name>
<proteinExistence type="predicted"/>